<proteinExistence type="predicted"/>
<dbReference type="VEuPathDB" id="FungiDB:Malapachy_0025"/>
<dbReference type="Proteomes" id="UP000037751">
    <property type="component" value="Unassembled WGS sequence"/>
</dbReference>
<evidence type="ECO:0000313" key="3">
    <source>
        <dbReference type="Proteomes" id="UP000037751"/>
    </source>
</evidence>
<gene>
    <name evidence="2" type="ORF">Malapachy_0025</name>
</gene>
<comment type="caution">
    <text evidence="2">The sequence shown here is derived from an EMBL/GenBank/DDBJ whole genome shotgun (WGS) entry which is preliminary data.</text>
</comment>
<dbReference type="GeneID" id="28726434"/>
<evidence type="ECO:0000256" key="1">
    <source>
        <dbReference type="SAM" id="MobiDB-lite"/>
    </source>
</evidence>
<keyword evidence="3" id="KW-1185">Reference proteome</keyword>
<dbReference type="OrthoDB" id="3336072at2759"/>
<feature type="compositionally biased region" description="Polar residues" evidence="1">
    <location>
        <begin position="365"/>
        <end position="375"/>
    </location>
</feature>
<accession>A0A0M9VNP2</accession>
<dbReference type="EMBL" id="LGAV01000006">
    <property type="protein sequence ID" value="KOS13525.1"/>
    <property type="molecule type" value="Genomic_DNA"/>
</dbReference>
<sequence>MDPSEDDIVQSYFTVGLAEHLEPLPQLLYEIVQDTSEAGDSDDDMSVGQGQRLRPQLRTFAPAPLSSLKSKVSVPVNRECIKIWSKLLVMLDGADADPHFWHLRQFFDARIHAPEQARQDADEEEEADTHPSPLERRSSMRSTGFRAPKIQWSRRPTISTVEEIQPMRSFLGSIRRGSTRRPIQEADVPRTDMYEIWVGTETERKCIHFPVRLDLHSVGLANPRMQSAASEQRATAEKGRTNDTAYQSVAHDMGKSLDESVAGSMTASQTSRRSFMHRMLDRGFRRGSQASGASVPGWIHGMEDVQDIPTNALDDSDDEHGDAVSPLVRNFHHRRASVASSAARSHAVALPKTSELGRVEEGTTFEPSEQVSSVQHRSDPSEAKSIPPIAEGEDFLSLLRKACSYATGPHWLSGDSDPLPAIIMFAMADAFGWEGILHLCYGKDSMCDREQVFASLGRAAYMESHRKQKYEAVLSWRKNIVSNANENFMADNGVLDTMPSEPPVDDVESVSTRRSLLSEQGAEESEKESSHQRARHTFARTWDDWKTLFTSLSAWVSEYETVRVQTGLAHEYGQEPTFTVPSPSHLPRLTLQSPPLCVEQDALQGAYGFWRLSGIPAALRLESHHEHMDYRWSRAKLRSSQLGTPMVLGVAGVQFMFRQLSSSAWVYNSAWELTYLDDCIFQSPIVRTRFPPPGDHALSSADGYDTVANRTVECPYPNTEGTWAALDWKQWLSTLYAGQILVPTVSWQGWWTLVAVLNGADRSGRAFDLQLRAPGEPLSSLDHASVYL</sequence>
<name>A0A0M9VNP2_9BASI</name>
<feature type="region of interest" description="Disordered" evidence="1">
    <location>
        <begin position="342"/>
        <end position="387"/>
    </location>
</feature>
<feature type="region of interest" description="Disordered" evidence="1">
    <location>
        <begin position="493"/>
        <end position="533"/>
    </location>
</feature>
<organism evidence="2 3">
    <name type="scientific">Malassezia pachydermatis</name>
    <dbReference type="NCBI Taxonomy" id="77020"/>
    <lineage>
        <taxon>Eukaryota</taxon>
        <taxon>Fungi</taxon>
        <taxon>Dikarya</taxon>
        <taxon>Basidiomycota</taxon>
        <taxon>Ustilaginomycotina</taxon>
        <taxon>Malasseziomycetes</taxon>
        <taxon>Malasseziales</taxon>
        <taxon>Malasseziaceae</taxon>
        <taxon>Malassezia</taxon>
    </lineage>
</organism>
<protein>
    <submittedName>
        <fullName evidence="2">Uncharacterized protein</fullName>
    </submittedName>
</protein>
<reference evidence="2 3" key="1">
    <citation type="submission" date="2015-07" db="EMBL/GenBank/DDBJ databases">
        <title>Draft Genome Sequence of Malassezia furfur CBS1878 and Malassezia pachydermatis CBS1879.</title>
        <authorList>
            <person name="Triana S."/>
            <person name="Ohm R."/>
            <person name="Gonzalez A."/>
            <person name="DeCock H."/>
            <person name="Restrepo S."/>
            <person name="Celis A."/>
        </authorList>
    </citation>
    <scope>NUCLEOTIDE SEQUENCE [LARGE SCALE GENOMIC DNA]</scope>
    <source>
        <strain evidence="2 3">CBS 1879</strain>
    </source>
</reference>
<dbReference type="RefSeq" id="XP_017991157.1">
    <property type="nucleotide sequence ID" value="XM_018134559.1"/>
</dbReference>
<feature type="compositionally biased region" description="Polar residues" evidence="1">
    <location>
        <begin position="509"/>
        <end position="518"/>
    </location>
</feature>
<feature type="region of interest" description="Disordered" evidence="1">
    <location>
        <begin position="114"/>
        <end position="148"/>
    </location>
</feature>
<evidence type="ECO:0000313" key="2">
    <source>
        <dbReference type="EMBL" id="KOS13525.1"/>
    </source>
</evidence>
<dbReference type="AlphaFoldDB" id="A0A0M9VNP2"/>